<evidence type="ECO:0000256" key="3">
    <source>
        <dbReference type="ARBA" id="ARBA00023284"/>
    </source>
</evidence>
<dbReference type="InterPro" id="IPR013766">
    <property type="entry name" value="Thioredoxin_domain"/>
</dbReference>
<feature type="domain" description="Thioredoxin" evidence="5">
    <location>
        <begin position="12"/>
        <end position="116"/>
    </location>
</feature>
<dbReference type="InterPro" id="IPR036249">
    <property type="entry name" value="Thioredoxin-like_sf"/>
</dbReference>
<dbReference type="AlphaFoldDB" id="A0A5K0WND8"/>
<dbReference type="PROSITE" id="PS00194">
    <property type="entry name" value="THIOREDOXIN_1"/>
    <property type="match status" value="1"/>
</dbReference>
<dbReference type="PANTHER" id="PTHR46115">
    <property type="entry name" value="THIOREDOXIN-LIKE PROTEIN 1"/>
    <property type="match status" value="1"/>
</dbReference>
<dbReference type="PRINTS" id="PR00421">
    <property type="entry name" value="THIOREDOXIN"/>
</dbReference>
<dbReference type="EMBL" id="LR721775">
    <property type="protein sequence ID" value="VVV54754.1"/>
    <property type="molecule type" value="Genomic_DNA"/>
</dbReference>
<organism evidence="6">
    <name type="scientific">Nymphaea colorata</name>
    <name type="common">pocket water lily</name>
    <dbReference type="NCBI Taxonomy" id="210225"/>
    <lineage>
        <taxon>Eukaryota</taxon>
        <taxon>Viridiplantae</taxon>
        <taxon>Streptophyta</taxon>
        <taxon>Embryophyta</taxon>
        <taxon>Tracheophyta</taxon>
        <taxon>Spermatophyta</taxon>
        <taxon>Magnoliopsida</taxon>
        <taxon>Nymphaeales</taxon>
        <taxon>Nymphaeaceae</taxon>
        <taxon>Nymphaea</taxon>
    </lineage>
</organism>
<evidence type="ECO:0000256" key="2">
    <source>
        <dbReference type="ARBA" id="ARBA00023157"/>
    </source>
</evidence>
<evidence type="ECO:0000256" key="4">
    <source>
        <dbReference type="ARBA" id="ARBA00038337"/>
    </source>
</evidence>
<dbReference type="SUPFAM" id="SSF52833">
    <property type="entry name" value="Thioredoxin-like"/>
    <property type="match status" value="1"/>
</dbReference>
<dbReference type="FunFam" id="3.40.30.10:FF:000245">
    <property type="entry name" value="Thioredoxin"/>
    <property type="match status" value="1"/>
</dbReference>
<dbReference type="PROSITE" id="PS51352">
    <property type="entry name" value="THIOREDOXIN_2"/>
    <property type="match status" value="1"/>
</dbReference>
<dbReference type="Pfam" id="PF00085">
    <property type="entry name" value="Thioredoxin"/>
    <property type="match status" value="1"/>
</dbReference>
<evidence type="ECO:0000256" key="1">
    <source>
        <dbReference type="ARBA" id="ARBA00022982"/>
    </source>
</evidence>
<dbReference type="Gramene" id="NC10G0042730.1">
    <property type="protein sequence ID" value="NC10G0042730.1:cds"/>
    <property type="gene ID" value="NC10G0042730"/>
</dbReference>
<name>A0A5K0WND8_9MAGN</name>
<keyword evidence="1" id="KW-0813">Transport</keyword>
<dbReference type="CDD" id="cd02947">
    <property type="entry name" value="TRX_family"/>
    <property type="match status" value="1"/>
</dbReference>
<keyword evidence="2" id="KW-1015">Disulfide bond</keyword>
<evidence type="ECO:0000259" key="5">
    <source>
        <dbReference type="PROSITE" id="PS51352"/>
    </source>
</evidence>
<sequence length="116" mass="12785">MSCLAGTVIVIQSVNELASKFSAAKVLLRLVVLYFTAAWCGPCRMISPVYSELARKHPQVAFLKVDIDQLREAAAEYNINSVPTFFFLRNGKELDKVVGADRGELERKLALHSGTA</sequence>
<keyword evidence="3" id="KW-0676">Redox-active center</keyword>
<gene>
    <name evidence="6" type="ORF">NYM_LOCUS3916</name>
</gene>
<accession>A0A5K0WND8</accession>
<reference evidence="6" key="1">
    <citation type="submission" date="2019-09" db="EMBL/GenBank/DDBJ databases">
        <authorList>
            <person name="Zhang L."/>
        </authorList>
    </citation>
    <scope>NUCLEOTIDE SEQUENCE</scope>
</reference>
<protein>
    <recommendedName>
        <fullName evidence="5">Thioredoxin domain-containing protein</fullName>
    </recommendedName>
</protein>
<comment type="similarity">
    <text evidence="4">Belongs to the thioredoxin family. Plant F-type subfamily.</text>
</comment>
<dbReference type="Gene3D" id="3.40.30.10">
    <property type="entry name" value="Glutaredoxin"/>
    <property type="match status" value="1"/>
</dbReference>
<keyword evidence="1" id="KW-0249">Electron transport</keyword>
<evidence type="ECO:0000313" key="6">
    <source>
        <dbReference type="EMBL" id="VVV54754.1"/>
    </source>
</evidence>
<dbReference type="InterPro" id="IPR017937">
    <property type="entry name" value="Thioredoxin_CS"/>
</dbReference>
<proteinExistence type="inferred from homology"/>